<sequence>MTLSPFHFHFLVLIFHFFFTSALSLSSDGLALLALKSAVDQPSAAFSDWNNGDPTPCAWSGISCANISGEAEPRVVGISLADKSLSGYLPSELGTLRFLRRLNLHDNAFSGVLPAQLANATALHSLFLHNNNLSGPFPASLCTLPRLQNLDLSDNAFSGHIPDVLKTCKNLQRLILAGNKFSGDIPAGVWPELQNLLLLDLSANELTGSIPNDIGTLSSLSGTLNLSFNHFSGRVPASLGKLPATVSFDLRNNNLSGEIPQTGSFSNQGPTAFLGNPNLCGFPLRKSCSGSDRDSSPGSNQNEAVNRSKGLSPGLIILISVADAAAVALIGLVIVYVYWKKKDDENACSCIRKRKFGEEKGNACLCGFPCWKSAGDDEEEDEVEGGEEGEGEGELVRIDKGLSFELDELLRASAYVLGKSGLGIVYKVVLGNGVPVAVRRLGEGGEQRYKEFAAEVMAIGKVKHPNVVRLRAYYWAHDEKLLISDFISNGNLAHALRGRNGQPSTNLSWSSRLRIAKGTARGLAYLHECSPRKFVHGDIKPSNILLDNDFQPYISDFGLNRLISITGNNPSTGGFMGGALPYMKSSQKERSNNNYKAPEARVPGCRPTQKWDVYSFGVVLLEILTGRSPESSPTTSTSMEVPDLVRWVRKGFDQESPLSDMVDPSLLQEVRVKKEVLAVFHVALACTEGDPEARPRMKTVSENLDKINNIDLFSEND</sequence>
<keyword evidence="14" id="KW-0677">Repeat</keyword>
<keyword evidence="11" id="KW-0808">Transferase</keyword>
<evidence type="ECO:0000256" key="27">
    <source>
        <dbReference type="ARBA" id="ARBA00048679"/>
    </source>
</evidence>
<dbReference type="InterPro" id="IPR001611">
    <property type="entry name" value="Leu-rich_rpt"/>
</dbReference>
<dbReference type="FunFam" id="3.80.10.10:FF:000722">
    <property type="entry name" value="Leucine-rich repeat receptor-like protein kinase"/>
    <property type="match status" value="1"/>
</dbReference>
<feature type="signal peptide" evidence="29">
    <location>
        <begin position="1"/>
        <end position="24"/>
    </location>
</feature>
<keyword evidence="10" id="KW-0433">Leucine-rich repeat</keyword>
<feature type="domain" description="Protein kinase" evidence="30">
    <location>
        <begin position="411"/>
        <end position="713"/>
    </location>
</feature>
<dbReference type="SMART" id="SM00220">
    <property type="entry name" value="S_TKc"/>
    <property type="match status" value="1"/>
</dbReference>
<evidence type="ECO:0000256" key="4">
    <source>
        <dbReference type="ARBA" id="ARBA00007382"/>
    </source>
</evidence>
<evidence type="ECO:0000256" key="10">
    <source>
        <dbReference type="ARBA" id="ARBA00022614"/>
    </source>
</evidence>
<proteinExistence type="inferred from homology"/>
<comment type="subcellular location">
    <subcellularLocation>
        <location evidence="3">Membrane</location>
        <topology evidence="3">Single-pass type I membrane protein</topology>
    </subcellularLocation>
    <subcellularLocation>
        <location evidence="2">Nucleus</location>
    </subcellularLocation>
</comment>
<evidence type="ECO:0000313" key="32">
    <source>
        <dbReference type="Proteomes" id="UP000257109"/>
    </source>
</evidence>
<evidence type="ECO:0000256" key="8">
    <source>
        <dbReference type="ARBA" id="ARBA00022527"/>
    </source>
</evidence>
<comment type="similarity">
    <text evidence="4">Belongs to the S1FA transcription factor family.</text>
</comment>
<keyword evidence="24" id="KW-0325">Glycoprotein</keyword>
<evidence type="ECO:0000256" key="16">
    <source>
        <dbReference type="ARBA" id="ARBA00022777"/>
    </source>
</evidence>
<feature type="chain" id="PRO_5016918418" description="non-specific serine/threonine protein kinase" evidence="29">
    <location>
        <begin position="25"/>
        <end position="717"/>
    </location>
</feature>
<evidence type="ECO:0000256" key="25">
    <source>
        <dbReference type="ARBA" id="ARBA00023242"/>
    </source>
</evidence>
<dbReference type="SUPFAM" id="SSF56112">
    <property type="entry name" value="Protein kinase-like (PK-like)"/>
    <property type="match status" value="1"/>
</dbReference>
<dbReference type="Pfam" id="PF00560">
    <property type="entry name" value="LRR_1"/>
    <property type="match status" value="2"/>
</dbReference>
<dbReference type="Proteomes" id="UP000257109">
    <property type="component" value="Unassembled WGS sequence"/>
</dbReference>
<evidence type="ECO:0000256" key="15">
    <source>
        <dbReference type="ARBA" id="ARBA00022741"/>
    </source>
</evidence>
<evidence type="ECO:0000256" key="20">
    <source>
        <dbReference type="ARBA" id="ARBA00023125"/>
    </source>
</evidence>
<dbReference type="GO" id="GO:0006355">
    <property type="term" value="P:regulation of DNA-templated transcription"/>
    <property type="evidence" value="ECO:0007669"/>
    <property type="project" value="InterPro"/>
</dbReference>
<dbReference type="InterPro" id="IPR013210">
    <property type="entry name" value="LRR_N_plant-typ"/>
</dbReference>
<evidence type="ECO:0000256" key="26">
    <source>
        <dbReference type="ARBA" id="ARBA00047899"/>
    </source>
</evidence>
<dbReference type="GO" id="GO:0016020">
    <property type="term" value="C:membrane"/>
    <property type="evidence" value="ECO:0007669"/>
    <property type="project" value="UniProtKB-SubCell"/>
</dbReference>
<evidence type="ECO:0000256" key="2">
    <source>
        <dbReference type="ARBA" id="ARBA00004123"/>
    </source>
</evidence>
<dbReference type="Pfam" id="PF08263">
    <property type="entry name" value="LRRNT_2"/>
    <property type="match status" value="1"/>
</dbReference>
<keyword evidence="25" id="KW-0539">Nucleus</keyword>
<keyword evidence="21 28" id="KW-0472">Membrane</keyword>
<organism evidence="31 32">
    <name type="scientific">Mucuna pruriens</name>
    <name type="common">Velvet bean</name>
    <name type="synonym">Dolichos pruriens</name>
    <dbReference type="NCBI Taxonomy" id="157652"/>
    <lineage>
        <taxon>Eukaryota</taxon>
        <taxon>Viridiplantae</taxon>
        <taxon>Streptophyta</taxon>
        <taxon>Embryophyta</taxon>
        <taxon>Tracheophyta</taxon>
        <taxon>Spermatophyta</taxon>
        <taxon>Magnoliopsida</taxon>
        <taxon>eudicotyledons</taxon>
        <taxon>Gunneridae</taxon>
        <taxon>Pentapetalae</taxon>
        <taxon>rosids</taxon>
        <taxon>fabids</taxon>
        <taxon>Fabales</taxon>
        <taxon>Fabaceae</taxon>
        <taxon>Papilionoideae</taxon>
        <taxon>50 kb inversion clade</taxon>
        <taxon>NPAAA clade</taxon>
        <taxon>indigoferoid/millettioid clade</taxon>
        <taxon>Phaseoleae</taxon>
        <taxon>Mucuna</taxon>
    </lineage>
</organism>
<comment type="catalytic activity">
    <reaction evidence="26">
        <text>L-threonyl-[protein] + ATP = O-phospho-L-threonyl-[protein] + ADP + H(+)</text>
        <dbReference type="Rhea" id="RHEA:46608"/>
        <dbReference type="Rhea" id="RHEA-COMP:11060"/>
        <dbReference type="Rhea" id="RHEA-COMP:11605"/>
        <dbReference type="ChEBI" id="CHEBI:15378"/>
        <dbReference type="ChEBI" id="CHEBI:30013"/>
        <dbReference type="ChEBI" id="CHEBI:30616"/>
        <dbReference type="ChEBI" id="CHEBI:61977"/>
        <dbReference type="ChEBI" id="CHEBI:456216"/>
        <dbReference type="EC" id="2.7.11.1"/>
    </reaction>
</comment>
<evidence type="ECO:0000256" key="23">
    <source>
        <dbReference type="ARBA" id="ARBA00023170"/>
    </source>
</evidence>
<evidence type="ECO:0000256" key="13">
    <source>
        <dbReference type="ARBA" id="ARBA00022729"/>
    </source>
</evidence>
<dbReference type="InterPro" id="IPR000719">
    <property type="entry name" value="Prot_kinase_dom"/>
</dbReference>
<evidence type="ECO:0000256" key="11">
    <source>
        <dbReference type="ARBA" id="ARBA00022679"/>
    </source>
</evidence>
<dbReference type="CDD" id="cd14066">
    <property type="entry name" value="STKc_IRAK"/>
    <property type="match status" value="1"/>
</dbReference>
<evidence type="ECO:0000256" key="18">
    <source>
        <dbReference type="ARBA" id="ARBA00022989"/>
    </source>
</evidence>
<evidence type="ECO:0000256" key="3">
    <source>
        <dbReference type="ARBA" id="ARBA00004479"/>
    </source>
</evidence>
<dbReference type="EC" id="2.7.11.1" evidence="6"/>
<evidence type="ECO:0000256" key="29">
    <source>
        <dbReference type="SAM" id="SignalP"/>
    </source>
</evidence>
<keyword evidence="15" id="KW-0547">Nucleotide-binding</keyword>
<evidence type="ECO:0000256" key="28">
    <source>
        <dbReference type="SAM" id="Phobius"/>
    </source>
</evidence>
<dbReference type="GO" id="GO:0005524">
    <property type="term" value="F:ATP binding"/>
    <property type="evidence" value="ECO:0007669"/>
    <property type="project" value="UniProtKB-KW"/>
</dbReference>
<dbReference type="Gene3D" id="3.30.200.20">
    <property type="entry name" value="Phosphorylase Kinase, domain 1"/>
    <property type="match status" value="1"/>
</dbReference>
<evidence type="ECO:0000259" key="30">
    <source>
        <dbReference type="PROSITE" id="PS50011"/>
    </source>
</evidence>
<dbReference type="InterPro" id="IPR011009">
    <property type="entry name" value="Kinase-like_dom_sf"/>
</dbReference>
<keyword evidence="17" id="KW-0067">ATP-binding</keyword>
<dbReference type="InterPro" id="IPR032675">
    <property type="entry name" value="LRR_dom_sf"/>
</dbReference>
<evidence type="ECO:0000256" key="12">
    <source>
        <dbReference type="ARBA" id="ARBA00022692"/>
    </source>
</evidence>
<dbReference type="FunFam" id="3.30.200.20:FF:000467">
    <property type="entry name" value="Leucine-rich repeat receptor-like protein kinase"/>
    <property type="match status" value="1"/>
</dbReference>
<keyword evidence="20" id="KW-0238">DNA-binding</keyword>
<dbReference type="Gene3D" id="3.80.10.10">
    <property type="entry name" value="Ribonuclease Inhibitor"/>
    <property type="match status" value="2"/>
</dbReference>
<keyword evidence="13 29" id="KW-0732">Signal</keyword>
<evidence type="ECO:0000256" key="5">
    <source>
        <dbReference type="ARBA" id="ARBA00008684"/>
    </source>
</evidence>
<comment type="similarity">
    <text evidence="5">Belongs to the protein kinase superfamily. Ser/Thr protein kinase family.</text>
</comment>
<dbReference type="FunFam" id="3.80.10.10:FF:000101">
    <property type="entry name" value="LRR receptor-like serine/threonine-protein kinase ERECTA"/>
    <property type="match status" value="1"/>
</dbReference>
<dbReference type="Gene3D" id="1.10.510.10">
    <property type="entry name" value="Transferase(Phosphotransferase) domain 1"/>
    <property type="match status" value="1"/>
</dbReference>
<evidence type="ECO:0000256" key="7">
    <source>
        <dbReference type="ARBA" id="ARBA00022491"/>
    </source>
</evidence>
<feature type="transmembrane region" description="Helical" evidence="28">
    <location>
        <begin position="315"/>
        <end position="339"/>
    </location>
</feature>
<keyword evidence="32" id="KW-1185">Reference proteome</keyword>
<evidence type="ECO:0000256" key="14">
    <source>
        <dbReference type="ARBA" id="ARBA00022737"/>
    </source>
</evidence>
<reference evidence="31" key="1">
    <citation type="submission" date="2018-05" db="EMBL/GenBank/DDBJ databases">
        <title>Draft genome of Mucuna pruriens seed.</title>
        <authorList>
            <person name="Nnadi N.E."/>
            <person name="Vos R."/>
            <person name="Hasami M.H."/>
            <person name="Devisetty U.K."/>
            <person name="Aguiy J.C."/>
        </authorList>
    </citation>
    <scope>NUCLEOTIDE SEQUENCE [LARGE SCALE GENOMIC DNA]</scope>
    <source>
        <strain evidence="31">JCA_2017</strain>
    </source>
</reference>
<protein>
    <recommendedName>
        <fullName evidence="6">non-specific serine/threonine protein kinase</fullName>
        <ecNumber evidence="6">2.7.11.1</ecNumber>
    </recommendedName>
</protein>
<evidence type="ECO:0000256" key="6">
    <source>
        <dbReference type="ARBA" id="ARBA00012513"/>
    </source>
</evidence>
<dbReference type="InterPro" id="IPR046959">
    <property type="entry name" value="PRK1-6/SRF4-like"/>
</dbReference>
<dbReference type="GO" id="GO:0003677">
    <property type="term" value="F:DNA binding"/>
    <property type="evidence" value="ECO:0007669"/>
    <property type="project" value="UniProtKB-KW"/>
</dbReference>
<keyword evidence="7" id="KW-0678">Repressor</keyword>
<keyword evidence="8" id="KW-0723">Serine/threonine-protein kinase</keyword>
<keyword evidence="19" id="KW-0805">Transcription regulation</keyword>
<evidence type="ECO:0000256" key="24">
    <source>
        <dbReference type="ARBA" id="ARBA00023180"/>
    </source>
</evidence>
<dbReference type="GO" id="GO:0005634">
    <property type="term" value="C:nucleus"/>
    <property type="evidence" value="ECO:0007669"/>
    <property type="project" value="UniProtKB-SubCell"/>
</dbReference>
<evidence type="ECO:0000313" key="31">
    <source>
        <dbReference type="EMBL" id="RDY08065.1"/>
    </source>
</evidence>
<keyword evidence="23" id="KW-0675">Receptor</keyword>
<dbReference type="Pfam" id="PF04689">
    <property type="entry name" value="S1FA"/>
    <property type="match status" value="1"/>
</dbReference>
<evidence type="ECO:0000256" key="9">
    <source>
        <dbReference type="ARBA" id="ARBA00022553"/>
    </source>
</evidence>
<dbReference type="PROSITE" id="PS00108">
    <property type="entry name" value="PROTEIN_KINASE_ST"/>
    <property type="match status" value="1"/>
</dbReference>
<dbReference type="InterPro" id="IPR001245">
    <property type="entry name" value="Ser-Thr/Tyr_kinase_cat_dom"/>
</dbReference>
<comment type="caution">
    <text evidence="31">The sequence shown here is derived from an EMBL/GenBank/DDBJ whole genome shotgun (WGS) entry which is preliminary data.</text>
</comment>
<name>A0A371HZ20_MUCPR</name>
<evidence type="ECO:0000256" key="22">
    <source>
        <dbReference type="ARBA" id="ARBA00023163"/>
    </source>
</evidence>
<evidence type="ECO:0000256" key="21">
    <source>
        <dbReference type="ARBA" id="ARBA00023136"/>
    </source>
</evidence>
<dbReference type="PROSITE" id="PS50011">
    <property type="entry name" value="PROTEIN_KINASE_DOM"/>
    <property type="match status" value="1"/>
</dbReference>
<dbReference type="InterPro" id="IPR006779">
    <property type="entry name" value="S1FA_DNA-bd"/>
</dbReference>
<evidence type="ECO:0000256" key="17">
    <source>
        <dbReference type="ARBA" id="ARBA00022840"/>
    </source>
</evidence>
<dbReference type="STRING" id="157652.A0A371HZ20"/>
<keyword evidence="16" id="KW-0418">Kinase</keyword>
<comment type="catalytic activity">
    <reaction evidence="27">
        <text>L-seryl-[protein] + ATP = O-phospho-L-seryl-[protein] + ADP + H(+)</text>
        <dbReference type="Rhea" id="RHEA:17989"/>
        <dbReference type="Rhea" id="RHEA-COMP:9863"/>
        <dbReference type="Rhea" id="RHEA-COMP:11604"/>
        <dbReference type="ChEBI" id="CHEBI:15378"/>
        <dbReference type="ChEBI" id="CHEBI:29999"/>
        <dbReference type="ChEBI" id="CHEBI:30616"/>
        <dbReference type="ChEBI" id="CHEBI:83421"/>
        <dbReference type="ChEBI" id="CHEBI:456216"/>
        <dbReference type="EC" id="2.7.11.1"/>
    </reaction>
</comment>
<keyword evidence="9" id="KW-0597">Phosphoprotein</keyword>
<keyword evidence="18 28" id="KW-1133">Transmembrane helix</keyword>
<dbReference type="EMBL" id="QJKJ01001347">
    <property type="protein sequence ID" value="RDY08065.1"/>
    <property type="molecule type" value="Genomic_DNA"/>
</dbReference>
<dbReference type="GO" id="GO:0004674">
    <property type="term" value="F:protein serine/threonine kinase activity"/>
    <property type="evidence" value="ECO:0007669"/>
    <property type="project" value="UniProtKB-KW"/>
</dbReference>
<dbReference type="SUPFAM" id="SSF52058">
    <property type="entry name" value="L domain-like"/>
    <property type="match status" value="1"/>
</dbReference>
<dbReference type="Pfam" id="PF07714">
    <property type="entry name" value="PK_Tyr_Ser-Thr"/>
    <property type="match status" value="1"/>
</dbReference>
<feature type="non-terminal residue" evidence="31">
    <location>
        <position position="1"/>
    </location>
</feature>
<dbReference type="PANTHER" id="PTHR48007">
    <property type="entry name" value="LEUCINE-RICH REPEAT RECEPTOR-LIKE PROTEIN KINASE PXC1"/>
    <property type="match status" value="1"/>
</dbReference>
<gene>
    <name evidence="31" type="primary">ZAR1</name>
    <name evidence="31" type="ORF">CR513_07745</name>
</gene>
<comment type="function">
    <text evidence="1">DNA-binding protein that specifically recognizes a negative element (S1F) within the RPS1 promoter.</text>
</comment>
<evidence type="ECO:0000256" key="1">
    <source>
        <dbReference type="ARBA" id="ARBA00002946"/>
    </source>
</evidence>
<dbReference type="AlphaFoldDB" id="A0A371HZ20"/>
<evidence type="ECO:0000256" key="19">
    <source>
        <dbReference type="ARBA" id="ARBA00023015"/>
    </source>
</evidence>
<dbReference type="InterPro" id="IPR008271">
    <property type="entry name" value="Ser/Thr_kinase_AS"/>
</dbReference>
<keyword evidence="12 28" id="KW-0812">Transmembrane</keyword>
<dbReference type="FunFam" id="1.10.510.10:FF:001023">
    <property type="entry name" value="Os07g0541700 protein"/>
    <property type="match status" value="1"/>
</dbReference>
<accession>A0A371HZ20</accession>
<keyword evidence="22" id="KW-0804">Transcription</keyword>
<dbReference type="OrthoDB" id="4062651at2759"/>
<dbReference type="PANTHER" id="PTHR48007:SF36">
    <property type="entry name" value="RECEPTOR PROTEIN KINASE-LIKE PROTEIN ZAR1"/>
    <property type="match status" value="1"/>
</dbReference>
<dbReference type="Pfam" id="PF13855">
    <property type="entry name" value="LRR_8"/>
    <property type="match status" value="1"/>
</dbReference>